<dbReference type="EMBL" id="JBHIRY010000001">
    <property type="protein sequence ID" value="MFB5758914.1"/>
    <property type="molecule type" value="Genomic_DNA"/>
</dbReference>
<evidence type="ECO:0000313" key="2">
    <source>
        <dbReference type="Proteomes" id="UP001580430"/>
    </source>
</evidence>
<sequence length="63" mass="7587">MNREEQWFKDIKSFEWEELDNKTLHIKAGESEGYLIVVGYDESTKDIFVLHEENGRRDLVRNE</sequence>
<comment type="caution">
    <text evidence="1">The sequence shown here is derived from an EMBL/GenBank/DDBJ whole genome shotgun (WGS) entry which is preliminary data.</text>
</comment>
<proteinExistence type="predicted"/>
<accession>A0ABV5BUF1</accession>
<dbReference type="RefSeq" id="WP_375518167.1">
    <property type="nucleotide sequence ID" value="NZ_JBHIRY010000001.1"/>
</dbReference>
<name>A0ABV5BUF1_9BACL</name>
<keyword evidence="2" id="KW-1185">Reference proteome</keyword>
<dbReference type="Proteomes" id="UP001580430">
    <property type="component" value="Unassembled WGS sequence"/>
</dbReference>
<evidence type="ECO:0000313" key="1">
    <source>
        <dbReference type="EMBL" id="MFB5758914.1"/>
    </source>
</evidence>
<gene>
    <name evidence="1" type="ORF">ACE5LO_00765</name>
</gene>
<protein>
    <submittedName>
        <fullName evidence="1">Uncharacterized protein</fullName>
    </submittedName>
</protein>
<organism evidence="1 2">
    <name type="scientific">Paenibacillus medicaginis</name>
    <dbReference type="NCBI Taxonomy" id="1470560"/>
    <lineage>
        <taxon>Bacteria</taxon>
        <taxon>Bacillati</taxon>
        <taxon>Bacillota</taxon>
        <taxon>Bacilli</taxon>
        <taxon>Bacillales</taxon>
        <taxon>Paenibacillaceae</taxon>
        <taxon>Paenibacillus</taxon>
    </lineage>
</organism>
<reference evidence="1 2" key="1">
    <citation type="submission" date="2024-09" db="EMBL/GenBank/DDBJ databases">
        <title>Paenibacillus zeirhizospherea sp. nov., isolated from surface of the maize (Zea mays) roots in a horticulture field, Hungary.</title>
        <authorList>
            <person name="Marton D."/>
            <person name="Farkas M."/>
            <person name="Bedics A."/>
            <person name="Toth E."/>
            <person name="Tancsics A."/>
            <person name="Boka K."/>
            <person name="Marati G."/>
            <person name="Kriszt B."/>
            <person name="Cserhati M."/>
        </authorList>
    </citation>
    <scope>NUCLEOTIDE SEQUENCE [LARGE SCALE GENOMIC DNA]</scope>
    <source>
        <strain evidence="1 2">JCM 18446</strain>
    </source>
</reference>